<proteinExistence type="predicted"/>
<dbReference type="EMBL" id="BK015664">
    <property type="protein sequence ID" value="DAE18844.1"/>
    <property type="molecule type" value="Genomic_DNA"/>
</dbReference>
<accession>A0A8S5QJX2</accession>
<sequence>MCLWRDNGGPYGQGFRSGAHPLYRYLAKE</sequence>
<protein>
    <submittedName>
        <fullName evidence="1">Uncharacterized protein</fullName>
    </submittedName>
</protein>
<evidence type="ECO:0000313" key="1">
    <source>
        <dbReference type="EMBL" id="DAE18844.1"/>
    </source>
</evidence>
<name>A0A8S5QJX2_9CAUD</name>
<reference evidence="1" key="1">
    <citation type="journal article" date="2021" name="Proc. Natl. Acad. Sci. U.S.A.">
        <title>A Catalog of Tens of Thousands of Viruses from Human Metagenomes Reveals Hidden Associations with Chronic Diseases.</title>
        <authorList>
            <person name="Tisza M.J."/>
            <person name="Buck C.B."/>
        </authorList>
    </citation>
    <scope>NUCLEOTIDE SEQUENCE</scope>
    <source>
        <strain evidence="1">Ct3mI7</strain>
    </source>
</reference>
<organism evidence="1">
    <name type="scientific">Myoviridae sp. ct3mI7</name>
    <dbReference type="NCBI Taxonomy" id="2825028"/>
    <lineage>
        <taxon>Viruses</taxon>
        <taxon>Duplodnaviria</taxon>
        <taxon>Heunggongvirae</taxon>
        <taxon>Uroviricota</taxon>
        <taxon>Caudoviricetes</taxon>
    </lineage>
</organism>